<feature type="transmembrane region" description="Helical" evidence="1">
    <location>
        <begin position="26"/>
        <end position="46"/>
    </location>
</feature>
<proteinExistence type="predicted"/>
<organism evidence="2 3">
    <name type="scientific">Candidatus Halobonum tyrrellensis G22</name>
    <dbReference type="NCBI Taxonomy" id="1324957"/>
    <lineage>
        <taxon>Archaea</taxon>
        <taxon>Methanobacteriati</taxon>
        <taxon>Methanobacteriota</taxon>
        <taxon>Stenosarchaea group</taxon>
        <taxon>Halobacteria</taxon>
        <taxon>Halobacteriales</taxon>
        <taxon>Haloferacaceae</taxon>
        <taxon>Candidatus Halobonum</taxon>
    </lineage>
</organism>
<reference evidence="2 3" key="1">
    <citation type="journal article" date="2013" name="Genome Announc.">
        <title>Draft Genome Sequence of 'Candidatus Halobonum tyrrellensis' Strain G22, Isolated from the Hypersaline Waters of Lake Tyrrell, Australia.</title>
        <authorList>
            <person name="Ugalde J.A."/>
            <person name="Narasingarao P."/>
            <person name="Kuo S."/>
            <person name="Podell S."/>
            <person name="Allen E.E."/>
        </authorList>
    </citation>
    <scope>NUCLEOTIDE SEQUENCE [LARGE SCALE GENOMIC DNA]</scope>
    <source>
        <strain evidence="2 3">G22</strain>
    </source>
</reference>
<dbReference type="Pfam" id="PF24380">
    <property type="entry name" value="DUF7536"/>
    <property type="match status" value="1"/>
</dbReference>
<keyword evidence="1" id="KW-1133">Transmembrane helix</keyword>
<evidence type="ECO:0000313" key="2">
    <source>
        <dbReference type="EMBL" id="ESP89279.1"/>
    </source>
</evidence>
<accession>V4HMX4</accession>
<gene>
    <name evidence="2" type="ORF">K933_04656</name>
</gene>
<dbReference type="InterPro" id="IPR055958">
    <property type="entry name" value="DUF7536"/>
</dbReference>
<dbReference type="RefSeq" id="WP_023393521.1">
    <property type="nucleotide sequence ID" value="NZ_ASGZ01000013.1"/>
</dbReference>
<name>V4HMX4_9EURY</name>
<feature type="transmembrane region" description="Helical" evidence="1">
    <location>
        <begin position="66"/>
        <end position="95"/>
    </location>
</feature>
<keyword evidence="1" id="KW-0472">Membrane</keyword>
<dbReference type="Proteomes" id="UP000017840">
    <property type="component" value="Unassembled WGS sequence"/>
</dbReference>
<keyword evidence="1" id="KW-0812">Transmembrane</keyword>
<dbReference type="eggNOG" id="arCOG09160">
    <property type="taxonomic scope" value="Archaea"/>
</dbReference>
<dbReference type="AlphaFoldDB" id="V4HMX4"/>
<keyword evidence="3" id="KW-1185">Reference proteome</keyword>
<protein>
    <submittedName>
        <fullName evidence="2">Uncharacterized protein</fullName>
    </submittedName>
</protein>
<evidence type="ECO:0000313" key="3">
    <source>
        <dbReference type="Proteomes" id="UP000017840"/>
    </source>
</evidence>
<comment type="caution">
    <text evidence="2">The sequence shown here is derived from an EMBL/GenBank/DDBJ whole genome shotgun (WGS) entry which is preliminary data.</text>
</comment>
<evidence type="ECO:0000256" key="1">
    <source>
        <dbReference type="SAM" id="Phobius"/>
    </source>
</evidence>
<dbReference type="EMBL" id="ASGZ01000013">
    <property type="protein sequence ID" value="ESP89279.1"/>
    <property type="molecule type" value="Genomic_DNA"/>
</dbReference>
<sequence>MSRDTQRPDRPPGGGLLSALSVRRNAAVGLAVGLSLAVGVYAVRVFELLGPFVGSREYPVFGAEGYFLLLAFVLATSTALLVATLLTVVSAVRLARSTAREPR</sequence>